<protein>
    <recommendedName>
        <fullName evidence="4">Porin</fullName>
    </recommendedName>
</protein>
<gene>
    <name evidence="2" type="ORF">HC246_07135</name>
</gene>
<name>A0ABX1LR25_9CYAN</name>
<evidence type="ECO:0000313" key="2">
    <source>
        <dbReference type="EMBL" id="NMF57796.1"/>
    </source>
</evidence>
<comment type="caution">
    <text evidence="2">The sequence shown here is derived from an EMBL/GenBank/DDBJ whole genome shotgun (WGS) entry which is preliminary data.</text>
</comment>
<keyword evidence="3" id="KW-1185">Reference proteome</keyword>
<feature type="region of interest" description="Disordered" evidence="1">
    <location>
        <begin position="43"/>
        <end position="66"/>
    </location>
</feature>
<sequence>MLKRSFTIEKLLLVCTGAMIGLGAIEQVNEVFAQSSTVSTQSQVTRDKVNNSGSTKNKVVTSTTKNKLTSSTTAKAKVTKAPVVTNRLPHSAKDLKDKQVDLFASPIAFKTSSSISLPTKLDSNLVDIAQSTQKVAQSGTTTSNSPDLIRQQLLIRPITTQTTNVFIKRIYTPSLNAGTPVGFGLETGDAFIGIFGSTAGRLRDTVDGSISMGTGLGDASKYLAVEGVFNINSIRNFGSNGSFDLKVHRIVYEDFYRQVGVSVGWTNFANYGTNAGGTPSSVYGAATISQLTDPENLDSPKPLIATLGVGGGTYRKSTSNGGVGVFANLGYQFAPQWGASTAWSGQGLNFGVGFLPDPTLPLNITLTYSDVTNNSDAGTQLILGVSYGFNYTGRK</sequence>
<evidence type="ECO:0008006" key="4">
    <source>
        <dbReference type="Google" id="ProtNLM"/>
    </source>
</evidence>
<feature type="compositionally biased region" description="Low complexity" evidence="1">
    <location>
        <begin position="55"/>
        <end position="66"/>
    </location>
</feature>
<evidence type="ECO:0000256" key="1">
    <source>
        <dbReference type="SAM" id="MobiDB-lite"/>
    </source>
</evidence>
<accession>A0ABX1LR25</accession>
<dbReference type="Proteomes" id="UP000738376">
    <property type="component" value="Unassembled WGS sequence"/>
</dbReference>
<organism evidence="2 3">
    <name type="scientific">Pseudanabaena yagii GIHE-NHR1</name>
    <dbReference type="NCBI Taxonomy" id="2722753"/>
    <lineage>
        <taxon>Bacteria</taxon>
        <taxon>Bacillati</taxon>
        <taxon>Cyanobacteriota</taxon>
        <taxon>Cyanophyceae</taxon>
        <taxon>Pseudanabaenales</taxon>
        <taxon>Pseudanabaenaceae</taxon>
        <taxon>Pseudanabaena</taxon>
        <taxon>Pseudanabaena yagii</taxon>
    </lineage>
</organism>
<dbReference type="EMBL" id="JAAVJL010000001">
    <property type="protein sequence ID" value="NMF57796.1"/>
    <property type="molecule type" value="Genomic_DNA"/>
</dbReference>
<dbReference type="RefSeq" id="WP_169362782.1">
    <property type="nucleotide sequence ID" value="NZ_JAAVJL010000001.1"/>
</dbReference>
<proteinExistence type="predicted"/>
<evidence type="ECO:0000313" key="3">
    <source>
        <dbReference type="Proteomes" id="UP000738376"/>
    </source>
</evidence>
<reference evidence="2 3" key="1">
    <citation type="submission" date="2020-03" db="EMBL/GenBank/DDBJ databases">
        <title>Draft Genome Sequence of 2-Methylisoborneol Producing Pseudanabaena yagii Strain GIHE-NHR1 Isolated from North Han River in South Korea.</title>
        <authorList>
            <person name="Jeong J."/>
        </authorList>
    </citation>
    <scope>NUCLEOTIDE SEQUENCE [LARGE SCALE GENOMIC DNA]</scope>
    <source>
        <strain evidence="2 3">GIHE-NHR1</strain>
    </source>
</reference>